<dbReference type="Gene3D" id="3.40.50.10890">
    <property type="match status" value="1"/>
</dbReference>
<evidence type="ECO:0000259" key="2">
    <source>
        <dbReference type="SMART" id="SM00849"/>
    </source>
</evidence>
<protein>
    <submittedName>
        <fullName evidence="4">MBL fold metallo-hydrolase</fullName>
    </submittedName>
</protein>
<feature type="domain" description="Metallo-beta-lactamase" evidence="2">
    <location>
        <begin position="16"/>
        <end position="242"/>
    </location>
</feature>
<evidence type="ECO:0000313" key="5">
    <source>
        <dbReference type="Proteomes" id="UP000437970"/>
    </source>
</evidence>
<dbReference type="Pfam" id="PF00753">
    <property type="entry name" value="Lactamase_B"/>
    <property type="match status" value="1"/>
</dbReference>
<dbReference type="GO" id="GO:0016787">
    <property type="term" value="F:hydrolase activity"/>
    <property type="evidence" value="ECO:0007669"/>
    <property type="project" value="UniProtKB-KW"/>
</dbReference>
<dbReference type="InterPro" id="IPR022712">
    <property type="entry name" value="Beta_Casp"/>
</dbReference>
<dbReference type="SMART" id="SM00849">
    <property type="entry name" value="Lactamase_B"/>
    <property type="match status" value="1"/>
</dbReference>
<dbReference type="InterPro" id="IPR001279">
    <property type="entry name" value="Metallo-B-lactamas"/>
</dbReference>
<dbReference type="InterPro" id="IPR050698">
    <property type="entry name" value="MBL"/>
</dbReference>
<dbReference type="PANTHER" id="PTHR11203">
    <property type="entry name" value="CLEAVAGE AND POLYADENYLATION SPECIFICITY FACTOR FAMILY MEMBER"/>
    <property type="match status" value="1"/>
</dbReference>
<evidence type="ECO:0000313" key="4">
    <source>
        <dbReference type="EMBL" id="MQU25390.1"/>
    </source>
</evidence>
<evidence type="ECO:0000256" key="1">
    <source>
        <dbReference type="ARBA" id="ARBA00022801"/>
    </source>
</evidence>
<dbReference type="InterPro" id="IPR011108">
    <property type="entry name" value="RMMBL"/>
</dbReference>
<reference evidence="4 5" key="1">
    <citation type="submission" date="2019-10" db="EMBL/GenBank/DDBJ databases">
        <title>Evaluation of single-gene subtyping targets for Pseudomonas.</title>
        <authorList>
            <person name="Reichler S.J."/>
            <person name="Orsi R.H."/>
            <person name="Wiedmann M."/>
            <person name="Martin N.H."/>
            <person name="Murphy S.I."/>
        </authorList>
    </citation>
    <scope>NUCLEOTIDE SEQUENCE [LARGE SCALE GENOMIC DNA]</scope>
    <source>
        <strain evidence="4 5">FSL R10-1984</strain>
    </source>
</reference>
<dbReference type="Pfam" id="PF10996">
    <property type="entry name" value="Beta-Casp"/>
    <property type="match status" value="1"/>
</dbReference>
<keyword evidence="1 4" id="KW-0378">Hydrolase</keyword>
<dbReference type="Gene3D" id="3.60.15.10">
    <property type="entry name" value="Ribonuclease Z/Hydroxyacylglutathione hydrolase-like"/>
    <property type="match status" value="1"/>
</dbReference>
<dbReference type="EMBL" id="WIVW01000001">
    <property type="protein sequence ID" value="MQU25390.1"/>
    <property type="molecule type" value="Genomic_DNA"/>
</dbReference>
<dbReference type="SUPFAM" id="SSF56281">
    <property type="entry name" value="Metallo-hydrolase/oxidoreductase"/>
    <property type="match status" value="1"/>
</dbReference>
<dbReference type="InterPro" id="IPR036866">
    <property type="entry name" value="RibonucZ/Hydroxyglut_hydro"/>
</dbReference>
<dbReference type="Proteomes" id="UP000437970">
    <property type="component" value="Unassembled WGS sequence"/>
</dbReference>
<proteinExistence type="predicted"/>
<dbReference type="Pfam" id="PF07521">
    <property type="entry name" value="RMMBL"/>
    <property type="match status" value="1"/>
</dbReference>
<organism evidence="4 5">
    <name type="scientific">Pseudomonas helleri</name>
    <dbReference type="NCBI Taxonomy" id="1608996"/>
    <lineage>
        <taxon>Bacteria</taxon>
        <taxon>Pseudomonadati</taxon>
        <taxon>Pseudomonadota</taxon>
        <taxon>Gammaproteobacteria</taxon>
        <taxon>Pseudomonadales</taxon>
        <taxon>Pseudomonadaceae</taxon>
        <taxon>Pseudomonas</taxon>
    </lineage>
</organism>
<evidence type="ECO:0000259" key="3">
    <source>
        <dbReference type="SMART" id="SM01027"/>
    </source>
</evidence>
<feature type="domain" description="Beta-Casp" evidence="3">
    <location>
        <begin position="247"/>
        <end position="394"/>
    </location>
</feature>
<sequence length="481" mass="53048">MPYPHIIHHGAINGVTGSCHQLHMDAHSSLLIDCGIFQGNDSAADERARKIDFSIQGIKALIVTHVHADHIGRIPYLLAAGFEGPIICSEPSAKLLPLVLEDAFKLEFSRDTRTLDRYLQRVQKQTVAIPFGQWFSISQSDAIQARIRLQRAGHILGSAYVECDLTYPQTALNRRVVFSGDLGAPNTPLLPGPKSPERADILILESTYGDRLHEDRITRHARLERAIDKALADQGTLLIPAFSLGRTQELLYEIEDILHRKSLLTPANISLDEDQCLPINWPQLPVIIDSPLASRLTAAYRGLDNYWNAEAQQRLEAGRNPLHFQQLITVDSHAKHVQVVNYLSSTGRPAIVIAANGMCSNGRVVNYLKAMLGDARHNVFFMGYQAPGTPGAAIQKYGPKGGYVDLEGERYRISADITTLGGYSAHADQLDLLNFVSGMDKWPEQIKLVHGEMSAKQALAAKLQALYSTRNLPVDVLVPAS</sequence>
<dbReference type="PANTHER" id="PTHR11203:SF37">
    <property type="entry name" value="INTEGRATOR COMPLEX SUBUNIT 11"/>
    <property type="match status" value="1"/>
</dbReference>
<dbReference type="RefSeq" id="WP_153377336.1">
    <property type="nucleotide sequence ID" value="NZ_JBITTT010000023.1"/>
</dbReference>
<gene>
    <name evidence="4" type="ORF">GHO29_02740</name>
</gene>
<accession>A0A7X1XUZ4</accession>
<dbReference type="AlphaFoldDB" id="A0A7X1XUZ4"/>
<dbReference type="CDD" id="cd16295">
    <property type="entry name" value="TTHA0252-CPSF-like_MBL-fold"/>
    <property type="match status" value="1"/>
</dbReference>
<dbReference type="SMART" id="SM01027">
    <property type="entry name" value="Beta-Casp"/>
    <property type="match status" value="1"/>
</dbReference>
<name>A0A7X1XUZ4_9PSED</name>
<comment type="caution">
    <text evidence="4">The sequence shown here is derived from an EMBL/GenBank/DDBJ whole genome shotgun (WGS) entry which is preliminary data.</text>
</comment>
<dbReference type="GO" id="GO:0004521">
    <property type="term" value="F:RNA endonuclease activity"/>
    <property type="evidence" value="ECO:0007669"/>
    <property type="project" value="TreeGrafter"/>
</dbReference>